<evidence type="ECO:0000313" key="10">
    <source>
        <dbReference type="Proteomes" id="UP000752012"/>
    </source>
</evidence>
<proteinExistence type="inferred from homology"/>
<keyword evidence="10" id="KW-1185">Reference proteome</keyword>
<sequence length="531" mass="55180">MFMLTALSAIILPFIFLVVMRLPAKKGMLYSAVLFIFLAGLVWQMELIVLSASILEGFHQAVTILFILLGAIVLLNTLKRTGAVVRINQGFRRVSGDMRVQAVLTAFLFGSLLEGAAGFGTPAAVTGPLLVALGFAPMAAASLALIADSTAVSFGAVGTPVIIGLGGVPGADAALFQETAVRITAMDIGAGTFIPLLLIFVLTFFADRKNALKDTREMVPWALLTGISYTGSALLYAILFGPEFVAILAALTALAVAAATASYGILMPKTEWKKALDQNDVQEEETPDMSLLAAWSPYFIVIGLLLLTRIVEPVQEFAQTAVDLSWTTILGVETASSTWQVLYSPGAVLLLAAVLSVFVQRKKLAVVKEAVMESRKMVTGAALALFPTLALVNVFINSGVNAGDLVSMPEHIAVMLASGLGSVWHLAAPFLGLLGSFITGSAMVSGLTFAPIQTSVASAAGLDQTLVLAQQTAGAAAGNMISVHNVVAAAAVVGLADKEGDIIRRTVFPALGYAALIGIAGSILAGAAGLF</sequence>
<dbReference type="InterPro" id="IPR003804">
    <property type="entry name" value="Lactate_perm"/>
</dbReference>
<dbReference type="GO" id="GO:0015129">
    <property type="term" value="F:lactate transmembrane transporter activity"/>
    <property type="evidence" value="ECO:0007669"/>
    <property type="project" value="UniProtKB-UniRule"/>
</dbReference>
<comment type="caution">
    <text evidence="9">The sequence shown here is derived from an EMBL/GenBank/DDBJ whole genome shotgun (WGS) entry which is preliminary data.</text>
</comment>
<dbReference type="PANTHER" id="PTHR30003">
    <property type="entry name" value="L-LACTATE PERMEASE"/>
    <property type="match status" value="1"/>
</dbReference>
<feature type="transmembrane region" description="Helical" evidence="8">
    <location>
        <begin position="341"/>
        <end position="359"/>
    </location>
</feature>
<feature type="transmembrane region" description="Helical" evidence="8">
    <location>
        <begin position="58"/>
        <end position="78"/>
    </location>
</feature>
<dbReference type="PANTHER" id="PTHR30003:SF0">
    <property type="entry name" value="GLYCOLATE PERMEASE GLCA-RELATED"/>
    <property type="match status" value="1"/>
</dbReference>
<name>A0A969TTN4_9BACI</name>
<organism evidence="9 10">
    <name type="scientific">Alkalicoccus luteus</name>
    <dbReference type="NCBI Taxonomy" id="1237094"/>
    <lineage>
        <taxon>Bacteria</taxon>
        <taxon>Bacillati</taxon>
        <taxon>Bacillota</taxon>
        <taxon>Bacilli</taxon>
        <taxon>Bacillales</taxon>
        <taxon>Bacillaceae</taxon>
        <taxon>Alkalicoccus</taxon>
    </lineage>
</organism>
<dbReference type="Pfam" id="PF02652">
    <property type="entry name" value="Lactate_perm"/>
    <property type="match status" value="1"/>
</dbReference>
<evidence type="ECO:0000256" key="7">
    <source>
        <dbReference type="ARBA" id="ARBA00023136"/>
    </source>
</evidence>
<feature type="transmembrane region" description="Helical" evidence="8">
    <location>
        <begin position="291"/>
        <end position="311"/>
    </location>
</feature>
<evidence type="ECO:0000256" key="2">
    <source>
        <dbReference type="ARBA" id="ARBA00010100"/>
    </source>
</evidence>
<protein>
    <recommendedName>
        <fullName evidence="8">L-lactate permease</fullName>
    </recommendedName>
</protein>
<comment type="subcellular location">
    <subcellularLocation>
        <location evidence="1 8">Cell membrane</location>
        <topology evidence="1 8">Multi-pass membrane protein</topology>
    </subcellularLocation>
</comment>
<accession>A0A969TTN4</accession>
<dbReference type="Proteomes" id="UP000752012">
    <property type="component" value="Unassembled WGS sequence"/>
</dbReference>
<keyword evidence="6 8" id="KW-1133">Transmembrane helix</keyword>
<evidence type="ECO:0000256" key="1">
    <source>
        <dbReference type="ARBA" id="ARBA00004651"/>
    </source>
</evidence>
<dbReference type="GO" id="GO:0015295">
    <property type="term" value="F:solute:proton symporter activity"/>
    <property type="evidence" value="ECO:0007669"/>
    <property type="project" value="TreeGrafter"/>
</dbReference>
<evidence type="ECO:0000256" key="4">
    <source>
        <dbReference type="ARBA" id="ARBA00022475"/>
    </source>
</evidence>
<feature type="transmembrane region" description="Helical" evidence="8">
    <location>
        <begin position="99"/>
        <end position="119"/>
    </location>
</feature>
<comment type="function">
    <text evidence="8">Uptake of L-lactate across the membrane. Can also transport D-lactate and glycolate.</text>
</comment>
<feature type="transmembrane region" description="Helical" evidence="8">
    <location>
        <begin position="510"/>
        <end position="530"/>
    </location>
</feature>
<keyword evidence="4 8" id="KW-1003">Cell membrane</keyword>
<evidence type="ECO:0000313" key="9">
    <source>
        <dbReference type="EMBL" id="NJP37838.1"/>
    </source>
</evidence>
<feature type="transmembrane region" description="Helical" evidence="8">
    <location>
        <begin position="412"/>
        <end position="434"/>
    </location>
</feature>
<dbReference type="RefSeq" id="WP_168006732.1">
    <property type="nucleotide sequence ID" value="NZ_JAATHJ010000012.1"/>
</dbReference>
<feature type="transmembrane region" description="Helical" evidence="8">
    <location>
        <begin position="218"/>
        <end position="238"/>
    </location>
</feature>
<evidence type="ECO:0000256" key="8">
    <source>
        <dbReference type="RuleBase" id="RU365092"/>
    </source>
</evidence>
<dbReference type="AlphaFoldDB" id="A0A969TTN4"/>
<feature type="transmembrane region" description="Helical" evidence="8">
    <location>
        <begin position="380"/>
        <end position="400"/>
    </location>
</feature>
<feature type="transmembrane region" description="Helical" evidence="8">
    <location>
        <begin position="125"/>
        <end position="147"/>
    </location>
</feature>
<feature type="transmembrane region" description="Helical" evidence="8">
    <location>
        <begin position="29"/>
        <end position="52"/>
    </location>
</feature>
<dbReference type="EMBL" id="JAATHJ010000012">
    <property type="protein sequence ID" value="NJP37838.1"/>
    <property type="molecule type" value="Genomic_DNA"/>
</dbReference>
<feature type="transmembrane region" description="Helical" evidence="8">
    <location>
        <begin position="244"/>
        <end position="266"/>
    </location>
</feature>
<evidence type="ECO:0000256" key="6">
    <source>
        <dbReference type="ARBA" id="ARBA00022989"/>
    </source>
</evidence>
<gene>
    <name evidence="9" type="ORF">HCN83_09595</name>
</gene>
<keyword evidence="3 8" id="KW-0813">Transport</keyword>
<keyword evidence="5 8" id="KW-0812">Transmembrane</keyword>
<evidence type="ECO:0000256" key="3">
    <source>
        <dbReference type="ARBA" id="ARBA00022448"/>
    </source>
</evidence>
<feature type="transmembrane region" description="Helical" evidence="8">
    <location>
        <begin position="154"/>
        <end position="176"/>
    </location>
</feature>
<evidence type="ECO:0000256" key="5">
    <source>
        <dbReference type="ARBA" id="ARBA00022692"/>
    </source>
</evidence>
<dbReference type="GO" id="GO:0005886">
    <property type="term" value="C:plasma membrane"/>
    <property type="evidence" value="ECO:0007669"/>
    <property type="project" value="UniProtKB-SubCell"/>
</dbReference>
<keyword evidence="7 8" id="KW-0472">Membrane</keyword>
<reference evidence="9 10" key="1">
    <citation type="submission" date="2020-03" db="EMBL/GenBank/DDBJ databases">
        <title>Assessment of the enzymatic potential of alkaline-tolerant lipase obtained from Bacillus luteus H11 (technogenic soil) for the bioremediation of saline soils contaminated with petroleum substances.</title>
        <authorList>
            <person name="Kalwasinska A."/>
        </authorList>
    </citation>
    <scope>NUCLEOTIDE SEQUENCE [LARGE SCALE GENOMIC DNA]</scope>
    <source>
        <strain evidence="9 10">H11</strain>
    </source>
</reference>
<comment type="similarity">
    <text evidence="2 8">Belongs to the lactate permease family.</text>
</comment>
<feature type="transmembrane region" description="Helical" evidence="8">
    <location>
        <begin position="188"/>
        <end position="206"/>
    </location>
</feature>
<feature type="transmembrane region" description="Helical" evidence="8">
    <location>
        <begin position="6"/>
        <end position="22"/>
    </location>
</feature>